<dbReference type="Proteomes" id="UP000002051">
    <property type="component" value="Chromosome 8"/>
</dbReference>
<organism evidence="2 4">
    <name type="scientific">Medicago truncatula</name>
    <name type="common">Barrel medic</name>
    <name type="synonym">Medicago tribuloides</name>
    <dbReference type="NCBI Taxonomy" id="3880"/>
    <lineage>
        <taxon>Eukaryota</taxon>
        <taxon>Viridiplantae</taxon>
        <taxon>Streptophyta</taxon>
        <taxon>Embryophyta</taxon>
        <taxon>Tracheophyta</taxon>
        <taxon>Spermatophyta</taxon>
        <taxon>Magnoliopsida</taxon>
        <taxon>eudicotyledons</taxon>
        <taxon>Gunneridae</taxon>
        <taxon>Pentapetalae</taxon>
        <taxon>rosids</taxon>
        <taxon>fabids</taxon>
        <taxon>Fabales</taxon>
        <taxon>Fabaceae</taxon>
        <taxon>Papilionoideae</taxon>
        <taxon>50 kb inversion clade</taxon>
        <taxon>NPAAA clade</taxon>
        <taxon>Hologalegina</taxon>
        <taxon>IRL clade</taxon>
        <taxon>Trifolieae</taxon>
        <taxon>Medicago</taxon>
    </lineage>
</organism>
<dbReference type="AlphaFoldDB" id="A0A072TK53"/>
<feature type="transmembrane region" description="Helical" evidence="1">
    <location>
        <begin position="21"/>
        <end position="38"/>
    </location>
</feature>
<dbReference type="EnsemblPlants" id="KEH17899">
    <property type="protein sequence ID" value="KEH17899"/>
    <property type="gene ID" value="MTR_8g007280"/>
</dbReference>
<reference evidence="2 4" key="2">
    <citation type="journal article" date="2014" name="BMC Genomics">
        <title>An improved genome release (version Mt4.0) for the model legume Medicago truncatula.</title>
        <authorList>
            <person name="Tang H."/>
            <person name="Krishnakumar V."/>
            <person name="Bidwell S."/>
            <person name="Rosen B."/>
            <person name="Chan A."/>
            <person name="Zhou S."/>
            <person name="Gentzbittel L."/>
            <person name="Childs K.L."/>
            <person name="Yandell M."/>
            <person name="Gundlach H."/>
            <person name="Mayer K.F."/>
            <person name="Schwartz D.C."/>
            <person name="Town C.D."/>
        </authorList>
    </citation>
    <scope>GENOME REANNOTATION</scope>
    <source>
        <strain evidence="2">A17</strain>
        <strain evidence="3 4">cv. Jemalong A17</strain>
    </source>
</reference>
<protein>
    <submittedName>
        <fullName evidence="2">Equilibrative nucleotide transporter, putative</fullName>
    </submittedName>
</protein>
<evidence type="ECO:0000256" key="1">
    <source>
        <dbReference type="SAM" id="Phobius"/>
    </source>
</evidence>
<gene>
    <name evidence="2" type="ordered locus">MTR_8g007280</name>
</gene>
<keyword evidence="4" id="KW-1185">Reference proteome</keyword>
<evidence type="ECO:0000313" key="2">
    <source>
        <dbReference type="EMBL" id="KEH17899.1"/>
    </source>
</evidence>
<sequence>MTISNESVAPEKMEGKFQAKLICFILGAGSLIALNNLWTMGDYYYQVFPVRISSFQKL</sequence>
<evidence type="ECO:0000313" key="4">
    <source>
        <dbReference type="Proteomes" id="UP000002051"/>
    </source>
</evidence>
<accession>A0A072TK53</accession>
<reference evidence="3" key="3">
    <citation type="submission" date="2015-04" db="UniProtKB">
        <authorList>
            <consortium name="EnsemblPlants"/>
        </authorList>
    </citation>
    <scope>IDENTIFICATION</scope>
    <source>
        <strain evidence="3">cv. Jemalong A17</strain>
    </source>
</reference>
<keyword evidence="1" id="KW-0812">Transmembrane</keyword>
<evidence type="ECO:0000313" key="3">
    <source>
        <dbReference type="EnsemblPlants" id="KEH17899"/>
    </source>
</evidence>
<keyword evidence="1" id="KW-0472">Membrane</keyword>
<dbReference type="PaxDb" id="3880-AES83305"/>
<dbReference type="eggNOG" id="KOG1479">
    <property type="taxonomic scope" value="Eukaryota"/>
</dbReference>
<dbReference type="HOGENOM" id="CLU_2982125_0_0_1"/>
<dbReference type="EMBL" id="CM001224">
    <property type="protein sequence ID" value="KEH17899.1"/>
    <property type="molecule type" value="Genomic_DNA"/>
</dbReference>
<proteinExistence type="predicted"/>
<name>A0A072TK53_MEDTR</name>
<reference evidence="2 4" key="1">
    <citation type="journal article" date="2011" name="Nature">
        <title>The Medicago genome provides insight into the evolution of rhizobial symbioses.</title>
        <authorList>
            <person name="Young N.D."/>
            <person name="Debelle F."/>
            <person name="Oldroyd G.E."/>
            <person name="Geurts R."/>
            <person name="Cannon S.B."/>
            <person name="Udvardi M.K."/>
            <person name="Benedito V.A."/>
            <person name="Mayer K.F."/>
            <person name="Gouzy J."/>
            <person name="Schoof H."/>
            <person name="Van de Peer Y."/>
            <person name="Proost S."/>
            <person name="Cook D.R."/>
            <person name="Meyers B.C."/>
            <person name="Spannagl M."/>
            <person name="Cheung F."/>
            <person name="De Mita S."/>
            <person name="Krishnakumar V."/>
            <person name="Gundlach H."/>
            <person name="Zhou S."/>
            <person name="Mudge J."/>
            <person name="Bharti A.K."/>
            <person name="Murray J.D."/>
            <person name="Naoumkina M.A."/>
            <person name="Rosen B."/>
            <person name="Silverstein K.A."/>
            <person name="Tang H."/>
            <person name="Rombauts S."/>
            <person name="Zhao P.X."/>
            <person name="Zhou P."/>
            <person name="Barbe V."/>
            <person name="Bardou P."/>
            <person name="Bechner M."/>
            <person name="Bellec A."/>
            <person name="Berger A."/>
            <person name="Berges H."/>
            <person name="Bidwell S."/>
            <person name="Bisseling T."/>
            <person name="Choisne N."/>
            <person name="Couloux A."/>
            <person name="Denny R."/>
            <person name="Deshpande S."/>
            <person name="Dai X."/>
            <person name="Doyle J.J."/>
            <person name="Dudez A.M."/>
            <person name="Farmer A.D."/>
            <person name="Fouteau S."/>
            <person name="Franken C."/>
            <person name="Gibelin C."/>
            <person name="Gish J."/>
            <person name="Goldstein S."/>
            <person name="Gonzalez A.J."/>
            <person name="Green P.J."/>
            <person name="Hallab A."/>
            <person name="Hartog M."/>
            <person name="Hua A."/>
            <person name="Humphray S.J."/>
            <person name="Jeong D.H."/>
            <person name="Jing Y."/>
            <person name="Jocker A."/>
            <person name="Kenton S.M."/>
            <person name="Kim D.J."/>
            <person name="Klee K."/>
            <person name="Lai H."/>
            <person name="Lang C."/>
            <person name="Lin S."/>
            <person name="Macmil S.L."/>
            <person name="Magdelenat G."/>
            <person name="Matthews L."/>
            <person name="McCorrison J."/>
            <person name="Monaghan E.L."/>
            <person name="Mun J.H."/>
            <person name="Najar F.Z."/>
            <person name="Nicholson C."/>
            <person name="Noirot C."/>
            <person name="O'Bleness M."/>
            <person name="Paule C.R."/>
            <person name="Poulain J."/>
            <person name="Prion F."/>
            <person name="Qin B."/>
            <person name="Qu C."/>
            <person name="Retzel E.F."/>
            <person name="Riddle C."/>
            <person name="Sallet E."/>
            <person name="Samain S."/>
            <person name="Samson N."/>
            <person name="Sanders I."/>
            <person name="Saurat O."/>
            <person name="Scarpelli C."/>
            <person name="Schiex T."/>
            <person name="Segurens B."/>
            <person name="Severin A.J."/>
            <person name="Sherrier D.J."/>
            <person name="Shi R."/>
            <person name="Sims S."/>
            <person name="Singer S.R."/>
            <person name="Sinharoy S."/>
            <person name="Sterck L."/>
            <person name="Viollet A."/>
            <person name="Wang B.B."/>
            <person name="Wang K."/>
            <person name="Wang M."/>
            <person name="Wang X."/>
            <person name="Warfsmann J."/>
            <person name="Weissenbach J."/>
            <person name="White D.D."/>
            <person name="White J.D."/>
            <person name="Wiley G.B."/>
            <person name="Wincker P."/>
            <person name="Xing Y."/>
            <person name="Yang L."/>
            <person name="Yao Z."/>
            <person name="Ying F."/>
            <person name="Zhai J."/>
            <person name="Zhou L."/>
            <person name="Zuber A."/>
            <person name="Denarie J."/>
            <person name="Dixon R.A."/>
            <person name="May G.D."/>
            <person name="Schwartz D.C."/>
            <person name="Rogers J."/>
            <person name="Quetier F."/>
            <person name="Town C.D."/>
            <person name="Roe B.A."/>
        </authorList>
    </citation>
    <scope>NUCLEOTIDE SEQUENCE [LARGE SCALE GENOMIC DNA]</scope>
    <source>
        <strain evidence="2">A17</strain>
        <strain evidence="3 4">cv. Jemalong A17</strain>
    </source>
</reference>
<keyword evidence="1" id="KW-1133">Transmembrane helix</keyword>